<feature type="region of interest" description="Disordered" evidence="1">
    <location>
        <begin position="1"/>
        <end position="22"/>
    </location>
</feature>
<gene>
    <name evidence="3" type="primary">LOC117145463</name>
</gene>
<dbReference type="AlphaFoldDB" id="A0A6P8KD18"/>
<keyword evidence="2" id="KW-1185">Reference proteome</keyword>
<evidence type="ECO:0000313" key="3">
    <source>
        <dbReference type="RefSeq" id="XP_033167025.1"/>
    </source>
</evidence>
<protein>
    <submittedName>
        <fullName evidence="3">Uncharacterized protein LOC117145463</fullName>
    </submittedName>
</protein>
<proteinExistence type="predicted"/>
<dbReference type="Proteomes" id="UP000515162">
    <property type="component" value="Chromosome 3R"/>
</dbReference>
<evidence type="ECO:0000313" key="2">
    <source>
        <dbReference type="Proteomes" id="UP000515162"/>
    </source>
</evidence>
<sequence>MGSNQDWNKEDSKTEVPPEEDDQVTAYIEKSVAQLCSENGHRTALVDEKKKVLDVLIAEKYTTLNDLTHVPNAQNLVDDINFLHTKNGKILESLNQAVTAKRNVPQAYDAHCKKALKDKVEMQQQNKCFDEFTVMNHHDLKKTILNTKKETQIIRAKTALKTEELKKKREHVNTTHESIANDIRVLGQIEHELIEMIDDLKSKISALQVQENK</sequence>
<reference evidence="3" key="1">
    <citation type="submission" date="2025-08" db="UniProtKB">
        <authorList>
            <consortium name="RefSeq"/>
        </authorList>
    </citation>
    <scope>IDENTIFICATION</scope>
    <source>
        <strain evidence="3">Mau12</strain>
        <tissue evidence="3">Whole Body</tissue>
    </source>
</reference>
<name>A0A6P8KD18_DROMA</name>
<dbReference type="GeneID" id="117145463"/>
<dbReference type="RefSeq" id="XP_033167025.1">
    <property type="nucleotide sequence ID" value="XM_033311134.1"/>
</dbReference>
<accession>A0A6P8KD18</accession>
<feature type="compositionally biased region" description="Basic and acidic residues" evidence="1">
    <location>
        <begin position="7"/>
        <end position="16"/>
    </location>
</feature>
<evidence type="ECO:0000256" key="1">
    <source>
        <dbReference type="SAM" id="MobiDB-lite"/>
    </source>
</evidence>
<organism evidence="2 3">
    <name type="scientific">Drosophila mauritiana</name>
    <name type="common">Fruit fly</name>
    <dbReference type="NCBI Taxonomy" id="7226"/>
    <lineage>
        <taxon>Eukaryota</taxon>
        <taxon>Metazoa</taxon>
        <taxon>Ecdysozoa</taxon>
        <taxon>Arthropoda</taxon>
        <taxon>Hexapoda</taxon>
        <taxon>Insecta</taxon>
        <taxon>Pterygota</taxon>
        <taxon>Neoptera</taxon>
        <taxon>Endopterygota</taxon>
        <taxon>Diptera</taxon>
        <taxon>Brachycera</taxon>
        <taxon>Muscomorpha</taxon>
        <taxon>Ephydroidea</taxon>
        <taxon>Drosophilidae</taxon>
        <taxon>Drosophila</taxon>
        <taxon>Sophophora</taxon>
    </lineage>
</organism>